<feature type="transmembrane region" description="Helical" evidence="5">
    <location>
        <begin position="200"/>
        <end position="233"/>
    </location>
</feature>
<gene>
    <name evidence="7" type="ORF">DKY63_01145</name>
</gene>
<evidence type="ECO:0000313" key="7">
    <source>
        <dbReference type="EMBL" id="AWY38582.1"/>
    </source>
</evidence>
<evidence type="ECO:0000259" key="6">
    <source>
        <dbReference type="Pfam" id="PF04932"/>
    </source>
</evidence>
<protein>
    <submittedName>
        <fullName evidence="7">O-antigen ligase family protein</fullName>
    </submittedName>
</protein>
<keyword evidence="2 5" id="KW-0812">Transmembrane</keyword>
<feature type="transmembrane region" description="Helical" evidence="5">
    <location>
        <begin position="333"/>
        <end position="353"/>
    </location>
</feature>
<accession>A0A2Z4RC64</accession>
<feature type="transmembrane region" description="Helical" evidence="5">
    <location>
        <begin position="245"/>
        <end position="266"/>
    </location>
</feature>
<dbReference type="OrthoDB" id="4391260at2"/>
<evidence type="ECO:0000256" key="4">
    <source>
        <dbReference type="ARBA" id="ARBA00023136"/>
    </source>
</evidence>
<keyword evidence="3 5" id="KW-1133">Transmembrane helix</keyword>
<dbReference type="Proteomes" id="UP000250299">
    <property type="component" value="Chromosome"/>
</dbReference>
<dbReference type="EMBL" id="CP029693">
    <property type="protein sequence ID" value="AWY38582.1"/>
    <property type="molecule type" value="Genomic_DNA"/>
</dbReference>
<feature type="transmembrane region" description="Helical" evidence="5">
    <location>
        <begin position="78"/>
        <end position="97"/>
    </location>
</feature>
<sequence length="446" mass="49072">MNSLPVRYNTLRDLFALFGVLFYMQVIAFFSGLGGASSLDDAQRDLEGNLVNQVCGLITLLVPLFFFIRHKVFLSKTFYRQNAFFLLFVLCVAASISWSQDPMLSLKRFVALMSVVFFGGYIAYNYSLEKISFVLGCTIGVAAFIGLICAVILPDIAFISGGIRDGAFKGIFPEKNAGARINAIAIVLLLPMIRRRNPWAMFSALCSLVAIGLAQSATGLALICAGAASYWYFLTMIRLRINRSVLAFFAATVLYGLICAFLYGNYTLLLEMLGRDPTLTDRMQIWELLSPFIDAQMLRGYGFGAFWSSTDADGFIARWGYIGNAHSGYMETLLNGGVVQLTALGLMLGEALVKQYRAVTANQSAQYRASALVIIGLFVVTNYVAYVIPNYRSAEFLVFCILALSFRHQHARVGVASQRAGSQTPTQRNVFTGATARVVPKEKSPC</sequence>
<feature type="transmembrane region" description="Helical" evidence="5">
    <location>
        <begin position="14"/>
        <end position="36"/>
    </location>
</feature>
<dbReference type="Pfam" id="PF04932">
    <property type="entry name" value="Wzy_C"/>
    <property type="match status" value="1"/>
</dbReference>
<dbReference type="GO" id="GO:0016874">
    <property type="term" value="F:ligase activity"/>
    <property type="evidence" value="ECO:0007669"/>
    <property type="project" value="UniProtKB-KW"/>
</dbReference>
<proteinExistence type="predicted"/>
<dbReference type="InterPro" id="IPR007016">
    <property type="entry name" value="O-antigen_ligase-rel_domated"/>
</dbReference>
<feature type="domain" description="O-antigen ligase-related" evidence="6">
    <location>
        <begin position="203"/>
        <end position="339"/>
    </location>
</feature>
<keyword evidence="4 5" id="KW-0472">Membrane</keyword>
<evidence type="ECO:0000256" key="1">
    <source>
        <dbReference type="ARBA" id="ARBA00004141"/>
    </source>
</evidence>
<dbReference type="AlphaFoldDB" id="A0A2Z4RC64"/>
<dbReference type="PANTHER" id="PTHR37422:SF17">
    <property type="entry name" value="O-ANTIGEN LIGASE"/>
    <property type="match status" value="1"/>
</dbReference>
<evidence type="ECO:0000256" key="5">
    <source>
        <dbReference type="SAM" id="Phobius"/>
    </source>
</evidence>
<feature type="transmembrane region" description="Helical" evidence="5">
    <location>
        <begin position="109"/>
        <end position="127"/>
    </location>
</feature>
<evidence type="ECO:0000313" key="8">
    <source>
        <dbReference type="Proteomes" id="UP000250299"/>
    </source>
</evidence>
<feature type="transmembrane region" description="Helical" evidence="5">
    <location>
        <begin position="133"/>
        <end position="156"/>
    </location>
</feature>
<evidence type="ECO:0000256" key="2">
    <source>
        <dbReference type="ARBA" id="ARBA00022692"/>
    </source>
</evidence>
<dbReference type="InterPro" id="IPR051533">
    <property type="entry name" value="WaaL-like"/>
</dbReference>
<feature type="transmembrane region" description="Helical" evidence="5">
    <location>
        <begin position="48"/>
        <end position="66"/>
    </location>
</feature>
<evidence type="ECO:0000256" key="3">
    <source>
        <dbReference type="ARBA" id="ARBA00022989"/>
    </source>
</evidence>
<reference evidence="7 8" key="1">
    <citation type="submission" date="2018-05" db="EMBL/GenBank/DDBJ databases">
        <title>Whole genome sequence of Pseudomonas putida JBC17.</title>
        <authorList>
            <person name="Lee Y.H."/>
            <person name="David K."/>
        </authorList>
    </citation>
    <scope>NUCLEOTIDE SEQUENCE [LARGE SCALE GENOMIC DNA]</scope>
    <source>
        <strain evidence="7 8">JBC17</strain>
    </source>
</reference>
<keyword evidence="7" id="KW-0436">Ligase</keyword>
<organism evidence="7 8">
    <name type="scientific">Pseudomonas putida</name>
    <name type="common">Arthrobacter siderocapsulatus</name>
    <dbReference type="NCBI Taxonomy" id="303"/>
    <lineage>
        <taxon>Bacteria</taxon>
        <taxon>Pseudomonadati</taxon>
        <taxon>Pseudomonadota</taxon>
        <taxon>Gammaproteobacteria</taxon>
        <taxon>Pseudomonadales</taxon>
        <taxon>Pseudomonadaceae</taxon>
        <taxon>Pseudomonas</taxon>
    </lineage>
</organism>
<dbReference type="PANTHER" id="PTHR37422">
    <property type="entry name" value="TEICHURONIC ACID BIOSYNTHESIS PROTEIN TUAE"/>
    <property type="match status" value="1"/>
</dbReference>
<dbReference type="GO" id="GO:0016020">
    <property type="term" value="C:membrane"/>
    <property type="evidence" value="ECO:0007669"/>
    <property type="project" value="UniProtKB-SubCell"/>
</dbReference>
<comment type="subcellular location">
    <subcellularLocation>
        <location evidence="1">Membrane</location>
        <topology evidence="1">Multi-pass membrane protein</topology>
    </subcellularLocation>
</comment>
<feature type="transmembrane region" description="Helical" evidence="5">
    <location>
        <begin position="365"/>
        <end position="385"/>
    </location>
</feature>
<dbReference type="RefSeq" id="WP_110962401.1">
    <property type="nucleotide sequence ID" value="NZ_CP029693.1"/>
</dbReference>
<name>A0A2Z4RC64_PSEPU</name>